<dbReference type="GO" id="GO:0006289">
    <property type="term" value="P:nucleotide-excision repair"/>
    <property type="evidence" value="ECO:0007669"/>
    <property type="project" value="TreeGrafter"/>
</dbReference>
<dbReference type="GO" id="GO:0036297">
    <property type="term" value="P:interstrand cross-link repair"/>
    <property type="evidence" value="ECO:0007669"/>
    <property type="project" value="TreeGrafter"/>
</dbReference>
<keyword evidence="1" id="KW-0547">Nucleotide-binding</keyword>
<dbReference type="GO" id="GO:0005524">
    <property type="term" value="F:ATP binding"/>
    <property type="evidence" value="ECO:0007669"/>
    <property type="project" value="UniProtKB-KW"/>
</dbReference>
<dbReference type="STRING" id="292459.STH2293"/>
<reference evidence="6 7" key="1">
    <citation type="journal article" date="2004" name="Nucleic Acids Res.">
        <title>Genome sequence of Symbiobacterium thermophilum, an uncultivable bacterium that depends on microbial commensalism.</title>
        <authorList>
            <person name="Ueda K."/>
            <person name="Yamashita A."/>
            <person name="Ishikawa J."/>
            <person name="Shimada M."/>
            <person name="Watsuji T."/>
            <person name="Morimura K."/>
            <person name="Ikeda H."/>
            <person name="Hattori M."/>
            <person name="Beppu T."/>
        </authorList>
    </citation>
    <scope>NUCLEOTIDE SEQUENCE [LARGE SCALE GENOMIC DNA]</scope>
    <source>
        <strain evidence="7">T / IAM 14863</strain>
    </source>
</reference>
<protein>
    <submittedName>
        <fullName evidence="6">ATP-dependent helicase</fullName>
    </submittedName>
</protein>
<dbReference type="KEGG" id="sth:STH2293"/>
<sequence length="898" mass="99966">MGAVITSVLQRLGWSLEHQQLLPGREPEFYSVADLPLRPETHRLLDRYPQGVYRHQRLALESYLEGKDLCVATSTASGKSLVFYATGVECLAADPSARILAIYPLKALAREQESRWQKELESAGIVASVGRIDGGVKDRQQRERILASSRVVLMTPDIIHAWLLSSLSARRVQRFLASLRLVIVDEVHVYTGVFGSNAAYVFRRLQHAARTLAGGDRLQFVAASATVANPEQHLAQLFGRTVQVIGDQADTSPRHERQLYLVRPPAGQALYTALPHLLRAVVDDTPYRFLTFVDSRRQTEQLATILARARFNRPEEDPAYGDGVDDGDLEGSGPEAEREGDAALADRLLERLPVLPYRSGYEETDREAIQSRLSEGTLRGIISTSALELGLDIQGLDMVILVGIPQTVTSLQQRIGRVGRHGPGSIVLIDAGGLADELVFNEPERLFDRPLLPAVLHLENRRIQYIHALCFASRGGEYDTLTGADVEGEGDIALRVTGSWPPGFLELCQAERAGQVPLDLHNLKADGGDDPWHAFPLRDVGVQYTVEQRTGDLVRLGSLSSAQLMREGYPGAVYYYLTRPYRVVRVSQREKKVLVRRERYYTTDPYGPLVLISPQLTPEGLHRAVRMGELRAVECELYVSERVFGYTERRGGNKMPPVKYPCEYWHLASFSRNYTSTGVILSHPALSNSGVQLKLLADLLLEAFLLVVPFERSEVNSSTGKHWKTQNGFGEGEPFLAIYDQTYGSLRLTGRLLEPAVLPEVLTEALHVLRSGRVEAVEGISEATVQALQALAQDCAGQAEPLELFSSAPERTGELEGEPVIAPGSVGWIITDDNQEFQIQRVFYHPREGLRYYGRRLGQQEQPDVQVWFPVTNIRPIPGISRMGIYDYETGEVRPLDE</sequence>
<dbReference type="GO" id="GO:0043138">
    <property type="term" value="F:3'-5' DNA helicase activity"/>
    <property type="evidence" value="ECO:0007669"/>
    <property type="project" value="TreeGrafter"/>
</dbReference>
<dbReference type="Pfam" id="PF00271">
    <property type="entry name" value="Helicase_C"/>
    <property type="match status" value="1"/>
</dbReference>
<organism evidence="6 7">
    <name type="scientific">Symbiobacterium thermophilum (strain DSM 24528 / JCM 14929 / IAM 14863 / T)</name>
    <dbReference type="NCBI Taxonomy" id="292459"/>
    <lineage>
        <taxon>Bacteria</taxon>
        <taxon>Bacillati</taxon>
        <taxon>Bacillota</taxon>
        <taxon>Clostridia</taxon>
        <taxon>Eubacteriales</taxon>
        <taxon>Symbiobacteriaceae</taxon>
        <taxon>Symbiobacterium</taxon>
    </lineage>
</organism>
<evidence type="ECO:0000256" key="3">
    <source>
        <dbReference type="SAM" id="MobiDB-lite"/>
    </source>
</evidence>
<evidence type="ECO:0000259" key="4">
    <source>
        <dbReference type="PROSITE" id="PS51192"/>
    </source>
</evidence>
<feature type="region of interest" description="Disordered" evidence="3">
    <location>
        <begin position="314"/>
        <end position="340"/>
    </location>
</feature>
<proteinExistence type="predicted"/>
<dbReference type="AlphaFoldDB" id="Q67M17"/>
<dbReference type="PANTHER" id="PTHR47957">
    <property type="entry name" value="ATP-DEPENDENT HELICASE HRQ1"/>
    <property type="match status" value="1"/>
</dbReference>
<dbReference type="PANTHER" id="PTHR47957:SF3">
    <property type="entry name" value="ATP-DEPENDENT HELICASE HRQ1"/>
    <property type="match status" value="1"/>
</dbReference>
<dbReference type="EMBL" id="AP006840">
    <property type="protein sequence ID" value="BAD41278.1"/>
    <property type="molecule type" value="Genomic_DNA"/>
</dbReference>
<feature type="domain" description="Helicase C-terminal" evidence="5">
    <location>
        <begin position="273"/>
        <end position="462"/>
    </location>
</feature>
<dbReference type="SUPFAM" id="SSF52540">
    <property type="entry name" value="P-loop containing nucleoside triphosphate hydrolases"/>
    <property type="match status" value="1"/>
</dbReference>
<dbReference type="HOGENOM" id="CLU_000809_3_3_9"/>
<keyword evidence="6" id="KW-0378">Hydrolase</keyword>
<name>Q67M17_SYMTH</name>
<evidence type="ECO:0000313" key="7">
    <source>
        <dbReference type="Proteomes" id="UP000000417"/>
    </source>
</evidence>
<dbReference type="eggNOG" id="COG1203">
    <property type="taxonomic scope" value="Bacteria"/>
</dbReference>
<dbReference type="PROSITE" id="PS51192">
    <property type="entry name" value="HELICASE_ATP_BIND_1"/>
    <property type="match status" value="1"/>
</dbReference>
<dbReference type="InterPro" id="IPR001650">
    <property type="entry name" value="Helicase_C-like"/>
</dbReference>
<dbReference type="GO" id="GO:0003676">
    <property type="term" value="F:nucleic acid binding"/>
    <property type="evidence" value="ECO:0007669"/>
    <property type="project" value="InterPro"/>
</dbReference>
<keyword evidence="7" id="KW-1185">Reference proteome</keyword>
<evidence type="ECO:0000256" key="1">
    <source>
        <dbReference type="ARBA" id="ARBA00022741"/>
    </source>
</evidence>
<evidence type="ECO:0000313" key="6">
    <source>
        <dbReference type="EMBL" id="BAD41278.1"/>
    </source>
</evidence>
<evidence type="ECO:0000256" key="2">
    <source>
        <dbReference type="ARBA" id="ARBA00022840"/>
    </source>
</evidence>
<dbReference type="SMART" id="SM00487">
    <property type="entry name" value="DEXDc"/>
    <property type="match status" value="1"/>
</dbReference>
<keyword evidence="2" id="KW-0067">ATP-binding</keyword>
<dbReference type="Proteomes" id="UP000000417">
    <property type="component" value="Chromosome"/>
</dbReference>
<feature type="domain" description="Helicase ATP-binding" evidence="4">
    <location>
        <begin position="60"/>
        <end position="245"/>
    </location>
</feature>
<dbReference type="InterPro" id="IPR011545">
    <property type="entry name" value="DEAD/DEAH_box_helicase_dom"/>
</dbReference>
<feature type="compositionally biased region" description="Acidic residues" evidence="3">
    <location>
        <begin position="317"/>
        <end position="329"/>
    </location>
</feature>
<dbReference type="Gene3D" id="3.40.50.300">
    <property type="entry name" value="P-loop containing nucleotide triphosphate hydrolases"/>
    <property type="match status" value="2"/>
</dbReference>
<dbReference type="eggNOG" id="COG1205">
    <property type="taxonomic scope" value="Bacteria"/>
</dbReference>
<accession>Q67M17</accession>
<keyword evidence="6" id="KW-0347">Helicase</keyword>
<dbReference type="Pfam" id="PF00270">
    <property type="entry name" value="DEAD"/>
    <property type="match status" value="1"/>
</dbReference>
<dbReference type="InterPro" id="IPR014001">
    <property type="entry name" value="Helicase_ATP-bd"/>
</dbReference>
<dbReference type="PROSITE" id="PS51194">
    <property type="entry name" value="HELICASE_CTER"/>
    <property type="match status" value="1"/>
</dbReference>
<gene>
    <name evidence="6" type="ordered locus">STH2293</name>
</gene>
<dbReference type="SMART" id="SM00490">
    <property type="entry name" value="HELICc"/>
    <property type="match status" value="1"/>
</dbReference>
<dbReference type="InterPro" id="IPR027417">
    <property type="entry name" value="P-loop_NTPase"/>
</dbReference>
<evidence type="ECO:0000259" key="5">
    <source>
        <dbReference type="PROSITE" id="PS51194"/>
    </source>
</evidence>